<evidence type="ECO:0000313" key="2">
    <source>
        <dbReference type="EMBL" id="KAK9911718.1"/>
    </source>
</evidence>
<reference evidence="2 3" key="1">
    <citation type="journal article" date="2023" name="G3 (Bethesda)">
        <title>A chromosome-length genome assembly and annotation of blackberry (Rubus argutus, cv. 'Hillquist').</title>
        <authorList>
            <person name="Bruna T."/>
            <person name="Aryal R."/>
            <person name="Dudchenko O."/>
            <person name="Sargent D.J."/>
            <person name="Mead D."/>
            <person name="Buti M."/>
            <person name="Cavallini A."/>
            <person name="Hytonen T."/>
            <person name="Andres J."/>
            <person name="Pham M."/>
            <person name="Weisz D."/>
            <person name="Mascagni F."/>
            <person name="Usai G."/>
            <person name="Natali L."/>
            <person name="Bassil N."/>
            <person name="Fernandez G.E."/>
            <person name="Lomsadze A."/>
            <person name="Armour M."/>
            <person name="Olukolu B."/>
            <person name="Poorten T."/>
            <person name="Britton C."/>
            <person name="Davik J."/>
            <person name="Ashrafi H."/>
            <person name="Aiden E.L."/>
            <person name="Borodovsky M."/>
            <person name="Worthington M."/>
        </authorList>
    </citation>
    <scope>NUCLEOTIDE SEQUENCE [LARGE SCALE GENOMIC DNA]</scope>
    <source>
        <strain evidence="2">PI 553951</strain>
    </source>
</reference>
<keyword evidence="3" id="KW-1185">Reference proteome</keyword>
<feature type="compositionally biased region" description="Polar residues" evidence="1">
    <location>
        <begin position="131"/>
        <end position="141"/>
    </location>
</feature>
<evidence type="ECO:0000256" key="1">
    <source>
        <dbReference type="SAM" id="MobiDB-lite"/>
    </source>
</evidence>
<feature type="region of interest" description="Disordered" evidence="1">
    <location>
        <begin position="115"/>
        <end position="141"/>
    </location>
</feature>
<sequence>MTTTTPALLIAAPASTPSFPVPLPRLSLADAVDPSRRPMPNPVLQPSPHAKPSSTAVVAHHLCNCLTPLRYSLPHNTGAALLLLQSPSQPPDADEPVPPDFALCHRCCNPQPLPSITGLPSSSAPHRRRSLPTTQSATISL</sequence>
<gene>
    <name evidence="2" type="ORF">M0R45_035613</name>
</gene>
<comment type="caution">
    <text evidence="2">The sequence shown here is derived from an EMBL/GenBank/DDBJ whole genome shotgun (WGS) entry which is preliminary data.</text>
</comment>
<dbReference type="Proteomes" id="UP001457282">
    <property type="component" value="Unassembled WGS sequence"/>
</dbReference>
<accession>A0AAW1VWI1</accession>
<proteinExistence type="predicted"/>
<protein>
    <submittedName>
        <fullName evidence="2">Uncharacterized protein</fullName>
    </submittedName>
</protein>
<dbReference type="AlphaFoldDB" id="A0AAW1VWI1"/>
<evidence type="ECO:0000313" key="3">
    <source>
        <dbReference type="Proteomes" id="UP001457282"/>
    </source>
</evidence>
<name>A0AAW1VWI1_RUBAR</name>
<dbReference type="EMBL" id="JBEDUW010000007">
    <property type="protein sequence ID" value="KAK9911718.1"/>
    <property type="molecule type" value="Genomic_DNA"/>
</dbReference>
<organism evidence="2 3">
    <name type="scientific">Rubus argutus</name>
    <name type="common">Southern blackberry</name>
    <dbReference type="NCBI Taxonomy" id="59490"/>
    <lineage>
        <taxon>Eukaryota</taxon>
        <taxon>Viridiplantae</taxon>
        <taxon>Streptophyta</taxon>
        <taxon>Embryophyta</taxon>
        <taxon>Tracheophyta</taxon>
        <taxon>Spermatophyta</taxon>
        <taxon>Magnoliopsida</taxon>
        <taxon>eudicotyledons</taxon>
        <taxon>Gunneridae</taxon>
        <taxon>Pentapetalae</taxon>
        <taxon>rosids</taxon>
        <taxon>fabids</taxon>
        <taxon>Rosales</taxon>
        <taxon>Rosaceae</taxon>
        <taxon>Rosoideae</taxon>
        <taxon>Rosoideae incertae sedis</taxon>
        <taxon>Rubus</taxon>
    </lineage>
</organism>